<dbReference type="Gramene" id="KRH43209">
    <property type="protein sequence ID" value="KRH43209"/>
    <property type="gene ID" value="GLYMA_08G137400"/>
</dbReference>
<dbReference type="InParanoid" id="A0A0R0IRJ8"/>
<evidence type="ECO:0000313" key="1">
    <source>
        <dbReference type="EMBL" id="KRH43209.1"/>
    </source>
</evidence>
<accession>A0A0R0IRJ8</accession>
<name>A0A0R0IRJ8_SOYBN</name>
<reference evidence="1 2" key="1">
    <citation type="journal article" date="2010" name="Nature">
        <title>Genome sequence of the palaeopolyploid soybean.</title>
        <authorList>
            <person name="Schmutz J."/>
            <person name="Cannon S.B."/>
            <person name="Schlueter J."/>
            <person name="Ma J."/>
            <person name="Mitros T."/>
            <person name="Nelson W."/>
            <person name="Hyten D.L."/>
            <person name="Song Q."/>
            <person name="Thelen J.J."/>
            <person name="Cheng J."/>
            <person name="Xu D."/>
            <person name="Hellsten U."/>
            <person name="May G.D."/>
            <person name="Yu Y."/>
            <person name="Sakurai T."/>
            <person name="Umezawa T."/>
            <person name="Bhattacharyya M.K."/>
            <person name="Sandhu D."/>
            <person name="Valliyodan B."/>
            <person name="Lindquist E."/>
            <person name="Peto M."/>
            <person name="Grant D."/>
            <person name="Shu S."/>
            <person name="Goodstein D."/>
            <person name="Barry K."/>
            <person name="Futrell-Griggs M."/>
            <person name="Abernathy B."/>
            <person name="Du J."/>
            <person name="Tian Z."/>
            <person name="Zhu L."/>
            <person name="Gill N."/>
            <person name="Joshi T."/>
            <person name="Libault M."/>
            <person name="Sethuraman A."/>
            <person name="Zhang X.-C."/>
            <person name="Shinozaki K."/>
            <person name="Nguyen H.T."/>
            <person name="Wing R.A."/>
            <person name="Cregan P."/>
            <person name="Specht J."/>
            <person name="Grimwood J."/>
            <person name="Rokhsar D."/>
            <person name="Stacey G."/>
            <person name="Shoemaker R.C."/>
            <person name="Jackson S.A."/>
        </authorList>
    </citation>
    <scope>NUCLEOTIDE SEQUENCE [LARGE SCALE GENOMIC DNA]</scope>
    <source>
        <strain evidence="2">cv. Williams 82</strain>
        <tissue evidence="1">Callus</tissue>
    </source>
</reference>
<dbReference type="AlphaFoldDB" id="A0A0R0IRJ8"/>
<protein>
    <submittedName>
        <fullName evidence="1 2">Uncharacterized protein</fullName>
    </submittedName>
</protein>
<evidence type="ECO:0000313" key="2">
    <source>
        <dbReference type="EnsemblPlants" id="KRH43209"/>
    </source>
</evidence>
<keyword evidence="3" id="KW-1185">Reference proteome</keyword>
<evidence type="ECO:0000313" key="3">
    <source>
        <dbReference type="Proteomes" id="UP000008827"/>
    </source>
</evidence>
<dbReference type="EMBL" id="CM000841">
    <property type="protein sequence ID" value="KRH43209.1"/>
    <property type="molecule type" value="Genomic_DNA"/>
</dbReference>
<sequence>MHESYPSTVASRAAAREYILTRDRGIDLRFHRLLRCRRDPLHLLPPSRPCSFSSFQIHTICFFVVVQYTHCNFISFCLDFNLI</sequence>
<dbReference type="EnsemblPlants" id="KRH43209">
    <property type="protein sequence ID" value="KRH43209"/>
    <property type="gene ID" value="GLYMA_08G137400"/>
</dbReference>
<organism evidence="1">
    <name type="scientific">Glycine max</name>
    <name type="common">Soybean</name>
    <name type="synonym">Glycine hispida</name>
    <dbReference type="NCBI Taxonomy" id="3847"/>
    <lineage>
        <taxon>Eukaryota</taxon>
        <taxon>Viridiplantae</taxon>
        <taxon>Streptophyta</taxon>
        <taxon>Embryophyta</taxon>
        <taxon>Tracheophyta</taxon>
        <taxon>Spermatophyta</taxon>
        <taxon>Magnoliopsida</taxon>
        <taxon>eudicotyledons</taxon>
        <taxon>Gunneridae</taxon>
        <taxon>Pentapetalae</taxon>
        <taxon>rosids</taxon>
        <taxon>fabids</taxon>
        <taxon>Fabales</taxon>
        <taxon>Fabaceae</taxon>
        <taxon>Papilionoideae</taxon>
        <taxon>50 kb inversion clade</taxon>
        <taxon>NPAAA clade</taxon>
        <taxon>indigoferoid/millettioid clade</taxon>
        <taxon>Phaseoleae</taxon>
        <taxon>Glycine</taxon>
        <taxon>Glycine subgen. Soja</taxon>
    </lineage>
</organism>
<reference evidence="2" key="2">
    <citation type="submission" date="2018-02" db="UniProtKB">
        <authorList>
            <consortium name="EnsemblPlants"/>
        </authorList>
    </citation>
    <scope>IDENTIFICATION</scope>
    <source>
        <strain evidence="2">Williams 82</strain>
    </source>
</reference>
<gene>
    <name evidence="1" type="ORF">GLYMA_08G137400</name>
</gene>
<proteinExistence type="predicted"/>
<reference evidence="1" key="3">
    <citation type="submission" date="2018-07" db="EMBL/GenBank/DDBJ databases">
        <title>WGS assembly of Glycine max.</title>
        <authorList>
            <person name="Schmutz J."/>
            <person name="Cannon S."/>
            <person name="Schlueter J."/>
            <person name="Ma J."/>
            <person name="Mitros T."/>
            <person name="Nelson W."/>
            <person name="Hyten D."/>
            <person name="Song Q."/>
            <person name="Thelen J."/>
            <person name="Cheng J."/>
            <person name="Xu D."/>
            <person name="Hellsten U."/>
            <person name="May G."/>
            <person name="Yu Y."/>
            <person name="Sakurai T."/>
            <person name="Umezawa T."/>
            <person name="Bhattacharyya M."/>
            <person name="Sandhu D."/>
            <person name="Valliyodan B."/>
            <person name="Lindquist E."/>
            <person name="Peto M."/>
            <person name="Grant D."/>
            <person name="Shu S."/>
            <person name="Goodstein D."/>
            <person name="Barry K."/>
            <person name="Futrell-Griggs M."/>
            <person name="Abernathy B."/>
            <person name="Du J."/>
            <person name="Tian Z."/>
            <person name="Zhu L."/>
            <person name="Gill N."/>
            <person name="Joshi T."/>
            <person name="Libault M."/>
            <person name="Sethuraman A."/>
            <person name="Zhang X."/>
            <person name="Shinozaki K."/>
            <person name="Nguyen H."/>
            <person name="Wing R."/>
            <person name="Cregan P."/>
            <person name="Specht J."/>
            <person name="Grimwood J."/>
            <person name="Rokhsar D."/>
            <person name="Stacey G."/>
            <person name="Shoemaker R."/>
            <person name="Jackson S."/>
        </authorList>
    </citation>
    <scope>NUCLEOTIDE SEQUENCE</scope>
    <source>
        <tissue evidence="1">Callus</tissue>
    </source>
</reference>
<dbReference type="Proteomes" id="UP000008827">
    <property type="component" value="Chromosome 8"/>
</dbReference>